<accession>A0A1T3CQP5</accession>
<dbReference type="PROSITE" id="PS51683">
    <property type="entry name" value="SAM_OMT_II"/>
    <property type="match status" value="1"/>
</dbReference>
<evidence type="ECO:0000256" key="4">
    <source>
        <dbReference type="SAM" id="MobiDB-lite"/>
    </source>
</evidence>
<dbReference type="OrthoDB" id="2410195at2759"/>
<keyword evidence="7" id="KW-1185">Reference proteome</keyword>
<evidence type="ECO:0000313" key="6">
    <source>
        <dbReference type="EMBL" id="OPB43352.1"/>
    </source>
</evidence>
<dbReference type="CDD" id="cd02440">
    <property type="entry name" value="AdoMet_MTases"/>
    <property type="match status" value="1"/>
</dbReference>
<proteinExistence type="predicted"/>
<dbReference type="InterPro" id="IPR036388">
    <property type="entry name" value="WH-like_DNA-bd_sf"/>
</dbReference>
<evidence type="ECO:0000313" key="7">
    <source>
        <dbReference type="Proteomes" id="UP000191004"/>
    </source>
</evidence>
<dbReference type="AlphaFoldDB" id="A0A1T3CQP5"/>
<feature type="region of interest" description="Disordered" evidence="4">
    <location>
        <begin position="29"/>
        <end position="51"/>
    </location>
</feature>
<keyword evidence="1 6" id="KW-0489">Methyltransferase</keyword>
<dbReference type="InterPro" id="IPR036390">
    <property type="entry name" value="WH_DNA-bd_sf"/>
</dbReference>
<evidence type="ECO:0000256" key="3">
    <source>
        <dbReference type="ARBA" id="ARBA00022691"/>
    </source>
</evidence>
<dbReference type="Gene3D" id="3.40.50.150">
    <property type="entry name" value="Vaccinia Virus protein VP39"/>
    <property type="match status" value="1"/>
</dbReference>
<dbReference type="GO" id="GO:0008171">
    <property type="term" value="F:O-methyltransferase activity"/>
    <property type="evidence" value="ECO:0007669"/>
    <property type="project" value="InterPro"/>
</dbReference>
<sequence length="445" mass="49608">MAQTSETLESLLAVVTELTTTLTATLRAKNLPEPSFNEDAPGSLPPDQDIQGPRTKLVGALMDMLHLAMGPNEYFITQNMWLGNEAMALDVLNRFNFWGAVPLGGSANYAEIAAATKLPEQMARRFLRFGMSMYLFREELPGSNRIVHTAASAYMARNHHMQSFMSHCLEEVRPAGVVMADALQKWSAGHPTASEEVEHAAFYLASFDGKVVSRPMWEFLNEDEKEGKPKGYRATRFAEGLQALGGMINTETYVETFDWESLGEAIVVDIGGSSGHISAMVAKSHPQLHFIVQDLPELQPAFDEAMASTPKLADRISFQVHDFFTPQPVSASAYIFRNIFHDWPDKYVVKILQQLVPALTPGARIALFDIIMLPDYDEKLQRPPLPVRKMQGAFDMQMLVLFNAKERTAEDWVAVFKMADDRFRVNEIKMVPGASVGLIDVVFDG</sequence>
<gene>
    <name evidence="6" type="ORF">A0O28_0105430</name>
</gene>
<comment type="caution">
    <text evidence="6">The sequence shown here is derived from an EMBL/GenBank/DDBJ whole genome shotgun (WGS) entry which is preliminary data.</text>
</comment>
<keyword evidence="2 6" id="KW-0808">Transferase</keyword>
<dbReference type="Proteomes" id="UP000191004">
    <property type="component" value="Unassembled WGS sequence"/>
</dbReference>
<dbReference type="InterPro" id="IPR001077">
    <property type="entry name" value="COMT_C"/>
</dbReference>
<dbReference type="SUPFAM" id="SSF46785">
    <property type="entry name" value="Winged helix' DNA-binding domain"/>
    <property type="match status" value="1"/>
</dbReference>
<feature type="domain" description="O-methyltransferase C-terminal" evidence="5">
    <location>
        <begin position="234"/>
        <end position="419"/>
    </location>
</feature>
<evidence type="ECO:0000259" key="5">
    <source>
        <dbReference type="Pfam" id="PF00891"/>
    </source>
</evidence>
<dbReference type="InterPro" id="IPR029063">
    <property type="entry name" value="SAM-dependent_MTases_sf"/>
</dbReference>
<dbReference type="SUPFAM" id="SSF53335">
    <property type="entry name" value="S-adenosyl-L-methionine-dependent methyltransferases"/>
    <property type="match status" value="1"/>
</dbReference>
<dbReference type="PANTHER" id="PTHR43712:SF12">
    <property type="entry name" value="STERIGMATOCYSTIN 8-O-METHYLTRANSFERASE"/>
    <property type="match status" value="1"/>
</dbReference>
<dbReference type="Gene3D" id="1.10.10.10">
    <property type="entry name" value="Winged helix-like DNA-binding domain superfamily/Winged helix DNA-binding domain"/>
    <property type="match status" value="1"/>
</dbReference>
<reference evidence="6 7" key="1">
    <citation type="submission" date="2016-04" db="EMBL/GenBank/DDBJ databases">
        <title>Multiple horizontal gene transfer events from other fungi enriched the ability of the initially mycotrophic fungus Trichoderma (Ascomycota) to feed on dead plant biomass.</title>
        <authorList>
            <person name="Atanasova L."/>
            <person name="Chenthamara K."/>
            <person name="Zhang J."/>
            <person name="Grujic M."/>
            <person name="Henrissat B."/>
            <person name="Kuo A."/>
            <person name="Aertz A."/>
            <person name="Salamov A."/>
            <person name="Lipzen A."/>
            <person name="Labutti K."/>
            <person name="Barry K."/>
            <person name="Miao Y."/>
            <person name="Rahimi M.J."/>
            <person name="Shen Q."/>
            <person name="Grigoriev I.V."/>
            <person name="Kubicek C.P."/>
            <person name="Druzhinina I.S."/>
        </authorList>
    </citation>
    <scope>NUCLEOTIDE SEQUENCE [LARGE SCALE GENOMIC DNA]</scope>
    <source>
        <strain evidence="6 7">NJAU 4742</strain>
    </source>
</reference>
<name>A0A1T3CQP5_9HYPO</name>
<dbReference type="PANTHER" id="PTHR43712">
    <property type="entry name" value="PUTATIVE (AFU_ORTHOLOGUE AFUA_4G14580)-RELATED"/>
    <property type="match status" value="1"/>
</dbReference>
<dbReference type="Pfam" id="PF00891">
    <property type="entry name" value="Methyltransf_2"/>
    <property type="match status" value="1"/>
</dbReference>
<protein>
    <submittedName>
        <fullName evidence="6">O-methyltransferase</fullName>
    </submittedName>
</protein>
<evidence type="ECO:0000256" key="1">
    <source>
        <dbReference type="ARBA" id="ARBA00022603"/>
    </source>
</evidence>
<keyword evidence="3" id="KW-0949">S-adenosyl-L-methionine</keyword>
<organism evidence="6 7">
    <name type="scientific">Trichoderma guizhouense</name>
    <dbReference type="NCBI Taxonomy" id="1491466"/>
    <lineage>
        <taxon>Eukaryota</taxon>
        <taxon>Fungi</taxon>
        <taxon>Dikarya</taxon>
        <taxon>Ascomycota</taxon>
        <taxon>Pezizomycotina</taxon>
        <taxon>Sordariomycetes</taxon>
        <taxon>Hypocreomycetidae</taxon>
        <taxon>Hypocreales</taxon>
        <taxon>Hypocreaceae</taxon>
        <taxon>Trichoderma</taxon>
    </lineage>
</organism>
<dbReference type="InterPro" id="IPR016461">
    <property type="entry name" value="COMT-like"/>
</dbReference>
<evidence type="ECO:0000256" key="2">
    <source>
        <dbReference type="ARBA" id="ARBA00022679"/>
    </source>
</evidence>
<dbReference type="EMBL" id="LVVK01000009">
    <property type="protein sequence ID" value="OPB43352.1"/>
    <property type="molecule type" value="Genomic_DNA"/>
</dbReference>
<dbReference type="GO" id="GO:0032259">
    <property type="term" value="P:methylation"/>
    <property type="evidence" value="ECO:0007669"/>
    <property type="project" value="UniProtKB-KW"/>
</dbReference>